<comment type="cofactor">
    <cofactor evidence="2 9">
        <name>Mg(2+)</name>
        <dbReference type="ChEBI" id="CHEBI:18420"/>
    </cofactor>
</comment>
<dbReference type="InterPro" id="IPR036457">
    <property type="entry name" value="PPM-type-like_dom_sf"/>
</dbReference>
<protein>
    <recommendedName>
        <fullName evidence="9">Protein phosphatase</fullName>
        <ecNumber evidence="9">3.1.3.16</ecNumber>
    </recommendedName>
</protein>
<dbReference type="PROSITE" id="PS51746">
    <property type="entry name" value="PPM_2"/>
    <property type="match status" value="1"/>
</dbReference>
<evidence type="ECO:0000313" key="11">
    <source>
        <dbReference type="EMBL" id="CAA7404263.1"/>
    </source>
</evidence>
<name>A0A7I8L2J4_SPIIN</name>
<dbReference type="PANTHER" id="PTHR12320:SF83">
    <property type="entry name" value="PROTEIN PHOSPHATASE 2C 55-RELATED"/>
    <property type="match status" value="1"/>
</dbReference>
<dbReference type="Pfam" id="PF13672">
    <property type="entry name" value="PP2C_2"/>
    <property type="match status" value="1"/>
</dbReference>
<comment type="catalytic activity">
    <reaction evidence="8 9">
        <text>O-phospho-L-threonyl-[protein] + H2O = L-threonyl-[protein] + phosphate</text>
        <dbReference type="Rhea" id="RHEA:47004"/>
        <dbReference type="Rhea" id="RHEA-COMP:11060"/>
        <dbReference type="Rhea" id="RHEA-COMP:11605"/>
        <dbReference type="ChEBI" id="CHEBI:15377"/>
        <dbReference type="ChEBI" id="CHEBI:30013"/>
        <dbReference type="ChEBI" id="CHEBI:43474"/>
        <dbReference type="ChEBI" id="CHEBI:61977"/>
        <dbReference type="EC" id="3.1.3.16"/>
    </reaction>
</comment>
<dbReference type="GO" id="GO:0046872">
    <property type="term" value="F:metal ion binding"/>
    <property type="evidence" value="ECO:0007669"/>
    <property type="project" value="UniProtKB-UniRule"/>
</dbReference>
<dbReference type="SMART" id="SM00332">
    <property type="entry name" value="PP2Cc"/>
    <property type="match status" value="1"/>
</dbReference>
<dbReference type="AlphaFoldDB" id="A0A7I8L2J4"/>
<evidence type="ECO:0000256" key="7">
    <source>
        <dbReference type="ARBA" id="ARBA00047761"/>
    </source>
</evidence>
<accession>A0A7I8L2J4</accession>
<keyword evidence="6 9" id="KW-0464">Manganese</keyword>
<dbReference type="FunFam" id="3.60.40.10:FF:000138">
    <property type="entry name" value="5-azacytidine resistance protein azr1"/>
    <property type="match status" value="1"/>
</dbReference>
<evidence type="ECO:0000256" key="6">
    <source>
        <dbReference type="ARBA" id="ARBA00023211"/>
    </source>
</evidence>
<sequence>MAACGSLLGRVELSVRNLDSLSRNRRMMKFMTWVDVPDRSRQIDCYRSADPGRQIGCYRGVKNLKSREPRGKNMSYRCFWSNIQGKSWSSSPLLEAGAKRFDASPASSYSTRAASDVTFDGSAKQDQLDNPAVSPDQRVVGERKLRLSSGSCYLPHPAKEETGGEDAHFICVAEQAIGVADGVGGWADLGVDSGLYARELMSHSVSAIQEEPKGSIDPVRVLERAHSSTKARGSSTACIIALTDQGINAINLGDSGFMLVRDGSVVFQSPPQQHDFNFPYQLESGNLSDPPSSAQVFTVPVAAGDAIVAGTDGLFDNLFGKEVTAVVARAVRDGLGPNAAAEEIAALARRRALDRNGQTPFSTAAQEAGYWYTGGKLDDITVVVSFVTSFDQ</sequence>
<evidence type="ECO:0000256" key="5">
    <source>
        <dbReference type="ARBA" id="ARBA00022842"/>
    </source>
</evidence>
<keyword evidence="9" id="KW-0904">Protein phosphatase</keyword>
<dbReference type="SMART" id="SM00331">
    <property type="entry name" value="PP2C_SIG"/>
    <property type="match status" value="1"/>
</dbReference>
<evidence type="ECO:0000256" key="3">
    <source>
        <dbReference type="ARBA" id="ARBA00022723"/>
    </source>
</evidence>
<dbReference type="PANTHER" id="PTHR12320">
    <property type="entry name" value="PROTEIN PHOSPHATASE 2C"/>
    <property type="match status" value="1"/>
</dbReference>
<keyword evidence="5 9" id="KW-0460">Magnesium</keyword>
<reference evidence="11" key="1">
    <citation type="submission" date="2020-02" db="EMBL/GenBank/DDBJ databases">
        <authorList>
            <person name="Scholz U."/>
            <person name="Mascher M."/>
            <person name="Fiebig A."/>
        </authorList>
    </citation>
    <scope>NUCLEOTIDE SEQUENCE</scope>
</reference>
<comment type="similarity">
    <text evidence="9">Belongs to the PP2C family.</text>
</comment>
<dbReference type="EC" id="3.1.3.16" evidence="9"/>
<comment type="cofactor">
    <cofactor evidence="1 9">
        <name>Mn(2+)</name>
        <dbReference type="ChEBI" id="CHEBI:29035"/>
    </cofactor>
</comment>
<dbReference type="InterPro" id="IPR039123">
    <property type="entry name" value="PPTC7"/>
</dbReference>
<dbReference type="SUPFAM" id="SSF81606">
    <property type="entry name" value="PP2C-like"/>
    <property type="match status" value="1"/>
</dbReference>
<evidence type="ECO:0000313" key="12">
    <source>
        <dbReference type="Proteomes" id="UP000663760"/>
    </source>
</evidence>
<keyword evidence="12" id="KW-1185">Reference proteome</keyword>
<evidence type="ECO:0000259" key="10">
    <source>
        <dbReference type="PROSITE" id="PS51746"/>
    </source>
</evidence>
<dbReference type="EMBL" id="LR746273">
    <property type="protein sequence ID" value="CAA7404263.1"/>
    <property type="molecule type" value="Genomic_DNA"/>
</dbReference>
<keyword evidence="4 9" id="KW-0378">Hydrolase</keyword>
<gene>
    <name evidence="11" type="ORF">SI8410_10014941</name>
</gene>
<comment type="catalytic activity">
    <reaction evidence="7 9">
        <text>O-phospho-L-seryl-[protein] + H2O = L-seryl-[protein] + phosphate</text>
        <dbReference type="Rhea" id="RHEA:20629"/>
        <dbReference type="Rhea" id="RHEA-COMP:9863"/>
        <dbReference type="Rhea" id="RHEA-COMP:11604"/>
        <dbReference type="ChEBI" id="CHEBI:15377"/>
        <dbReference type="ChEBI" id="CHEBI:29999"/>
        <dbReference type="ChEBI" id="CHEBI:43474"/>
        <dbReference type="ChEBI" id="CHEBI:83421"/>
        <dbReference type="EC" id="3.1.3.16"/>
    </reaction>
</comment>
<dbReference type="OrthoDB" id="60843at2759"/>
<evidence type="ECO:0000256" key="4">
    <source>
        <dbReference type="ARBA" id="ARBA00022801"/>
    </source>
</evidence>
<dbReference type="InterPro" id="IPR001932">
    <property type="entry name" value="PPM-type_phosphatase-like_dom"/>
</dbReference>
<evidence type="ECO:0000256" key="9">
    <source>
        <dbReference type="RuleBase" id="RU366020"/>
    </source>
</evidence>
<dbReference type="Gene3D" id="3.60.40.10">
    <property type="entry name" value="PPM-type phosphatase domain"/>
    <property type="match status" value="1"/>
</dbReference>
<dbReference type="GO" id="GO:0004722">
    <property type="term" value="F:protein serine/threonine phosphatase activity"/>
    <property type="evidence" value="ECO:0007669"/>
    <property type="project" value="UniProtKB-EC"/>
</dbReference>
<proteinExistence type="inferred from homology"/>
<dbReference type="Proteomes" id="UP000663760">
    <property type="component" value="Chromosome 10"/>
</dbReference>
<evidence type="ECO:0000256" key="1">
    <source>
        <dbReference type="ARBA" id="ARBA00001936"/>
    </source>
</evidence>
<feature type="domain" description="PPM-type phosphatase" evidence="10">
    <location>
        <begin position="148"/>
        <end position="387"/>
    </location>
</feature>
<evidence type="ECO:0000256" key="2">
    <source>
        <dbReference type="ARBA" id="ARBA00001946"/>
    </source>
</evidence>
<evidence type="ECO:0000256" key="8">
    <source>
        <dbReference type="ARBA" id="ARBA00048336"/>
    </source>
</evidence>
<keyword evidence="3 9" id="KW-0479">Metal-binding</keyword>
<organism evidence="11 12">
    <name type="scientific">Spirodela intermedia</name>
    <name type="common">Intermediate duckweed</name>
    <dbReference type="NCBI Taxonomy" id="51605"/>
    <lineage>
        <taxon>Eukaryota</taxon>
        <taxon>Viridiplantae</taxon>
        <taxon>Streptophyta</taxon>
        <taxon>Embryophyta</taxon>
        <taxon>Tracheophyta</taxon>
        <taxon>Spermatophyta</taxon>
        <taxon>Magnoliopsida</taxon>
        <taxon>Liliopsida</taxon>
        <taxon>Araceae</taxon>
        <taxon>Lemnoideae</taxon>
        <taxon>Spirodela</taxon>
    </lineage>
</organism>